<evidence type="ECO:0000256" key="1">
    <source>
        <dbReference type="ARBA" id="ARBA00004141"/>
    </source>
</evidence>
<reference evidence="8" key="1">
    <citation type="submission" date="2010-04" db="EMBL/GenBank/DDBJ databases">
        <authorList>
            <person name="Reid K.E."/>
            <person name="Liao N."/>
            <person name="Chan S."/>
            <person name="Docking R."/>
            <person name="Taylor G."/>
            <person name="Moore R."/>
            <person name="Mayo M."/>
            <person name="Munro S."/>
            <person name="King J."/>
            <person name="Yanchuk A."/>
            <person name="Holt R."/>
            <person name="Jones S."/>
            <person name="Marra M."/>
            <person name="Ritland C.E."/>
            <person name="Ritland K."/>
            <person name="Bohlmann J."/>
        </authorList>
    </citation>
    <scope>NUCLEOTIDE SEQUENCE</scope>
    <source>
        <tissue evidence="8">Bud</tissue>
    </source>
</reference>
<evidence type="ECO:0000313" key="8">
    <source>
        <dbReference type="EMBL" id="ADE77531.1"/>
    </source>
</evidence>
<dbReference type="Pfam" id="PF03151">
    <property type="entry name" value="TPT"/>
    <property type="match status" value="1"/>
</dbReference>
<feature type="transmembrane region" description="Helical" evidence="6">
    <location>
        <begin position="129"/>
        <end position="150"/>
    </location>
</feature>
<accession>D5ADB2</accession>
<evidence type="ECO:0000256" key="2">
    <source>
        <dbReference type="ARBA" id="ARBA00022692"/>
    </source>
</evidence>
<evidence type="ECO:0000256" key="4">
    <source>
        <dbReference type="ARBA" id="ARBA00023136"/>
    </source>
</evidence>
<feature type="compositionally biased region" description="Polar residues" evidence="5">
    <location>
        <begin position="371"/>
        <end position="380"/>
    </location>
</feature>
<dbReference type="EMBL" id="BT124267">
    <property type="protein sequence ID" value="ADE77531.1"/>
    <property type="molecule type" value="mRNA"/>
</dbReference>
<feature type="region of interest" description="Disordered" evidence="5">
    <location>
        <begin position="371"/>
        <end position="393"/>
    </location>
</feature>
<dbReference type="InterPro" id="IPR037185">
    <property type="entry name" value="EmrE-like"/>
</dbReference>
<keyword evidence="3 6" id="KW-1133">Transmembrane helix</keyword>
<feature type="transmembrane region" description="Helical" evidence="6">
    <location>
        <begin position="332"/>
        <end position="351"/>
    </location>
</feature>
<feature type="domain" description="Sugar phosphate transporter" evidence="7">
    <location>
        <begin position="72"/>
        <end position="346"/>
    </location>
</feature>
<keyword evidence="2 6" id="KW-0812">Transmembrane</keyword>
<feature type="transmembrane region" description="Helical" evidence="6">
    <location>
        <begin position="91"/>
        <end position="117"/>
    </location>
</feature>
<dbReference type="PANTHER" id="PTHR11132">
    <property type="entry name" value="SOLUTE CARRIER FAMILY 35"/>
    <property type="match status" value="1"/>
</dbReference>
<protein>
    <recommendedName>
        <fullName evidence="7">Sugar phosphate transporter domain-containing protein</fullName>
    </recommendedName>
</protein>
<feature type="transmembrane region" description="Helical" evidence="6">
    <location>
        <begin position="208"/>
        <end position="228"/>
    </location>
</feature>
<dbReference type="GO" id="GO:0016020">
    <property type="term" value="C:membrane"/>
    <property type="evidence" value="ECO:0007669"/>
    <property type="project" value="UniProtKB-SubCell"/>
</dbReference>
<proteinExistence type="evidence at transcript level"/>
<dbReference type="OMA" id="MAFYTYL"/>
<feature type="transmembrane region" description="Helical" evidence="6">
    <location>
        <begin position="306"/>
        <end position="326"/>
    </location>
</feature>
<evidence type="ECO:0000256" key="6">
    <source>
        <dbReference type="SAM" id="Phobius"/>
    </source>
</evidence>
<evidence type="ECO:0000256" key="5">
    <source>
        <dbReference type="SAM" id="MobiDB-lite"/>
    </source>
</evidence>
<dbReference type="InterPro" id="IPR050186">
    <property type="entry name" value="TPT_transporter"/>
</dbReference>
<dbReference type="SUPFAM" id="SSF103481">
    <property type="entry name" value="Multidrug resistance efflux transporter EmrE"/>
    <property type="match status" value="1"/>
</dbReference>
<evidence type="ECO:0000259" key="7">
    <source>
        <dbReference type="Pfam" id="PF03151"/>
    </source>
</evidence>
<evidence type="ECO:0000256" key="3">
    <source>
        <dbReference type="ARBA" id="ARBA00022989"/>
    </source>
</evidence>
<feature type="transmembrane region" description="Helical" evidence="6">
    <location>
        <begin position="66"/>
        <end position="85"/>
    </location>
</feature>
<feature type="transmembrane region" description="Helical" evidence="6">
    <location>
        <begin position="273"/>
        <end position="299"/>
    </location>
</feature>
<organism evidence="8">
    <name type="scientific">Picea sitchensis</name>
    <name type="common">Sitka spruce</name>
    <name type="synonym">Pinus sitchensis</name>
    <dbReference type="NCBI Taxonomy" id="3332"/>
    <lineage>
        <taxon>Eukaryota</taxon>
        <taxon>Viridiplantae</taxon>
        <taxon>Streptophyta</taxon>
        <taxon>Embryophyta</taxon>
        <taxon>Tracheophyta</taxon>
        <taxon>Spermatophyta</taxon>
        <taxon>Pinopsida</taxon>
        <taxon>Pinidae</taxon>
        <taxon>Conifers I</taxon>
        <taxon>Pinales</taxon>
        <taxon>Pinaceae</taxon>
        <taxon>Picea</taxon>
    </lineage>
</organism>
<comment type="subcellular location">
    <subcellularLocation>
        <location evidence="1">Membrane</location>
        <topology evidence="1">Multi-pass membrane protein</topology>
    </subcellularLocation>
</comment>
<dbReference type="InterPro" id="IPR004853">
    <property type="entry name" value="Sugar_P_trans_dom"/>
</dbReference>
<name>D5ADB2_PICSI</name>
<keyword evidence="4 6" id="KW-0472">Membrane</keyword>
<feature type="transmembrane region" description="Helical" evidence="6">
    <location>
        <begin position="156"/>
        <end position="177"/>
    </location>
</feature>
<feature type="compositionally biased region" description="Basic and acidic residues" evidence="5">
    <location>
        <begin position="381"/>
        <end position="393"/>
    </location>
</feature>
<feature type="transmembrane region" description="Helical" evidence="6">
    <location>
        <begin position="240"/>
        <end position="261"/>
    </location>
</feature>
<dbReference type="AlphaFoldDB" id="D5ADB2"/>
<sequence length="393" mass="43202">MARFTIGESIKFYLMGKDFHKLLKRKDSDAGERERVLNELSASLFNDLRTSDGVKHQQQWFCGPRMALSFNFIVAVGIIMINKLLLGKVGFNYPIFLTLVHYGLSWIFMAFLNAICLLPTAPPVKSTPFSSFVALGVVTAFSNGLANVSLKFNSVGFYQMAKIAVTPTIVLTEFLFFGKRVSFQKALSLMVVSFGVAIATVTDLQFNLFGALVALAWIVPSATNKILWSNLQQQDNWTALGLMWKTTPVTVFSLVALMPWLDPPGLLTFNWNISNTLAILISAALGFLLQWSGALALGATSATTHVVLGQFKTCVILLGGFLVFQSDPGTKSVFGATMALTGMSFYTYLNLHETHELLVKQTIIKQNSFSSLKPKTSKSSGDNHDEKDGTDFV</sequence>